<accession>A0A8D8D311</accession>
<sequence length="144" mass="16256">MHRVPRMTSKNDARNGVNTNRAIRKMTLYRIDSVPSFQDMAHDNRLGRYPMDSLNASSISRSVTPVRDTALLSRCSLCSRIWSHSLTRTLLVLAMARNYGFAGLFTKKSSSQIFQHNVVCYLQGLTKNMTFLKVIQPSVCPSCP</sequence>
<evidence type="ECO:0000313" key="1">
    <source>
        <dbReference type="EMBL" id="CAG6504018.1"/>
    </source>
</evidence>
<reference evidence="1" key="1">
    <citation type="submission" date="2021-05" db="EMBL/GenBank/DDBJ databases">
        <authorList>
            <person name="Alioto T."/>
            <person name="Alioto T."/>
            <person name="Gomez Garrido J."/>
        </authorList>
    </citation>
    <scope>NUCLEOTIDE SEQUENCE</scope>
</reference>
<dbReference type="EMBL" id="HBUE01148786">
    <property type="protein sequence ID" value="CAG6504018.1"/>
    <property type="molecule type" value="Transcribed_RNA"/>
</dbReference>
<proteinExistence type="predicted"/>
<organism evidence="1">
    <name type="scientific">Culex pipiens</name>
    <name type="common">House mosquito</name>
    <dbReference type="NCBI Taxonomy" id="7175"/>
    <lineage>
        <taxon>Eukaryota</taxon>
        <taxon>Metazoa</taxon>
        <taxon>Ecdysozoa</taxon>
        <taxon>Arthropoda</taxon>
        <taxon>Hexapoda</taxon>
        <taxon>Insecta</taxon>
        <taxon>Pterygota</taxon>
        <taxon>Neoptera</taxon>
        <taxon>Endopterygota</taxon>
        <taxon>Diptera</taxon>
        <taxon>Nematocera</taxon>
        <taxon>Culicoidea</taxon>
        <taxon>Culicidae</taxon>
        <taxon>Culicinae</taxon>
        <taxon>Culicini</taxon>
        <taxon>Culex</taxon>
        <taxon>Culex</taxon>
    </lineage>
</organism>
<dbReference type="AlphaFoldDB" id="A0A8D8D311"/>
<protein>
    <submittedName>
        <fullName evidence="1">(northern house mosquito) hypothetical protein</fullName>
    </submittedName>
</protein>
<dbReference type="EMBL" id="HBUE01253745">
    <property type="protein sequence ID" value="CAG6555294.1"/>
    <property type="molecule type" value="Transcribed_RNA"/>
</dbReference>
<name>A0A8D8D311_CULPI</name>